<evidence type="ECO:0000313" key="2">
    <source>
        <dbReference type="Proteomes" id="UP000198788"/>
    </source>
</evidence>
<organism evidence="1 2">
    <name type="scientific">Brevundimonas viscosa</name>
    <dbReference type="NCBI Taxonomy" id="871741"/>
    <lineage>
        <taxon>Bacteria</taxon>
        <taxon>Pseudomonadati</taxon>
        <taxon>Pseudomonadota</taxon>
        <taxon>Alphaproteobacteria</taxon>
        <taxon>Caulobacterales</taxon>
        <taxon>Caulobacteraceae</taxon>
        <taxon>Brevundimonas</taxon>
    </lineage>
</organism>
<accession>A0A1I6P877</accession>
<protein>
    <submittedName>
        <fullName evidence="1">Uncharacterized protein</fullName>
    </submittedName>
</protein>
<dbReference type="Proteomes" id="UP000198788">
    <property type="component" value="Unassembled WGS sequence"/>
</dbReference>
<reference evidence="2" key="1">
    <citation type="submission" date="2016-10" db="EMBL/GenBank/DDBJ databases">
        <authorList>
            <person name="Varghese N."/>
            <person name="Submissions S."/>
        </authorList>
    </citation>
    <scope>NUCLEOTIDE SEQUENCE [LARGE SCALE GENOMIC DNA]</scope>
    <source>
        <strain evidence="2">CGMCC 1.10683</strain>
    </source>
</reference>
<proteinExistence type="predicted"/>
<name>A0A1I6P877_9CAUL</name>
<keyword evidence="2" id="KW-1185">Reference proteome</keyword>
<evidence type="ECO:0000313" key="1">
    <source>
        <dbReference type="EMBL" id="SFS36389.1"/>
    </source>
</evidence>
<dbReference type="AlphaFoldDB" id="A0A1I6P877"/>
<dbReference type="EMBL" id="FOZV01000001">
    <property type="protein sequence ID" value="SFS36389.1"/>
    <property type="molecule type" value="Genomic_DNA"/>
</dbReference>
<gene>
    <name evidence="1" type="ORF">SAMN05192570_0921</name>
</gene>
<dbReference type="RefSeq" id="WP_092307180.1">
    <property type="nucleotide sequence ID" value="NZ_FOZV01000001.1"/>
</dbReference>
<sequence length="155" mass="15384">MNLLPLVALAAAQSAGPPPPEIAVVVAGAGMTDFAGDTLARVAPEDGSGMFRRTPPAFEVADFEACAGTGVEPEACVREILAARGAASLEGPPTVVVWVGPGPGFLTGWTCVGVGAQPTASGRQRTGLDWSPGQEAANADKAAGCVLAAAAESGW</sequence>